<evidence type="ECO:0000256" key="1">
    <source>
        <dbReference type="ARBA" id="ARBA00004196"/>
    </source>
</evidence>
<feature type="chain" id="PRO_5043862999" evidence="8">
    <location>
        <begin position="25"/>
        <end position="442"/>
    </location>
</feature>
<dbReference type="AlphaFoldDB" id="A0AAU8LZW8"/>
<feature type="signal peptide" evidence="8">
    <location>
        <begin position="1"/>
        <end position="24"/>
    </location>
</feature>
<dbReference type="PANTHER" id="PTHR11319:SF35">
    <property type="entry name" value="OUTER MEMBRANE PROTEIN PMPC-RELATED"/>
    <property type="match status" value="1"/>
</dbReference>
<organism evidence="9">
    <name type="scientific">Candidatus Electrothrix aestuarii</name>
    <dbReference type="NCBI Taxonomy" id="3062594"/>
    <lineage>
        <taxon>Bacteria</taxon>
        <taxon>Pseudomonadati</taxon>
        <taxon>Thermodesulfobacteriota</taxon>
        <taxon>Desulfobulbia</taxon>
        <taxon>Desulfobulbales</taxon>
        <taxon>Desulfobulbaceae</taxon>
        <taxon>Candidatus Electrothrix</taxon>
    </lineage>
</organism>
<proteinExistence type="predicted"/>
<dbReference type="GO" id="GO:0009279">
    <property type="term" value="C:cell outer membrane"/>
    <property type="evidence" value="ECO:0007669"/>
    <property type="project" value="UniProtKB-SubCell"/>
</dbReference>
<gene>
    <name evidence="9" type="ORF">Q3M24_08155</name>
</gene>
<comment type="subcellular location">
    <subcellularLocation>
        <location evidence="1">Cell envelope</location>
    </subcellularLocation>
    <subcellularLocation>
        <location evidence="2">Cell outer membrane</location>
    </subcellularLocation>
    <subcellularLocation>
        <location evidence="3">Secreted</location>
    </subcellularLocation>
</comment>
<dbReference type="PANTHER" id="PTHR11319">
    <property type="entry name" value="G PROTEIN-COUPLED RECEPTOR-RELATED"/>
    <property type="match status" value="1"/>
</dbReference>
<evidence type="ECO:0000256" key="2">
    <source>
        <dbReference type="ARBA" id="ARBA00004442"/>
    </source>
</evidence>
<dbReference type="NCBIfam" id="NF041518">
    <property type="entry name" value="choice_anch_Q"/>
    <property type="match status" value="1"/>
</dbReference>
<evidence type="ECO:0000256" key="7">
    <source>
        <dbReference type="ARBA" id="ARBA00023237"/>
    </source>
</evidence>
<keyword evidence="4" id="KW-0964">Secreted</keyword>
<evidence type="ECO:0000256" key="6">
    <source>
        <dbReference type="ARBA" id="ARBA00023136"/>
    </source>
</evidence>
<dbReference type="InterPro" id="IPR059226">
    <property type="entry name" value="Choice_anch_Q_dom"/>
</dbReference>
<reference evidence="9" key="1">
    <citation type="journal article" date="2024" name="Syst. Appl. Microbiol.">
        <title>First single-strain enrichments of Electrothrix cable bacteria, description of E. aestuarii sp. nov. and E. rattekaaiensis sp. nov., and proposal of a cable bacteria taxonomy following the rules of the SeqCode.</title>
        <authorList>
            <person name="Plum-Jensen L.E."/>
            <person name="Schramm A."/>
            <person name="Marshall I.P.G."/>
        </authorList>
    </citation>
    <scope>NUCLEOTIDE SEQUENCE</scope>
    <source>
        <strain evidence="9">Rat1</strain>
    </source>
</reference>
<sequence>MKARLRYSLLLVALLAFSVVQAQAAEITVDGTTCTLADAIITAINNRDEGGCVGSGTYVYGHNNVVLETDVLLTAPLPEITTIITIEGQGHTINGNNDANVGSVLNIISTGDLTLNEAIVTHGYTALGGGIYNDGNVALTNSMVSDNTATSHGGGIYGYGNITLTNSTISGNTATLSSGGIGSTFGSVTLISSTVSGNTAGEAGGISSQEGSVTLLNSTVSNNTAENIGGIKNVDGSLTLVNSTVSSNTATAHVVGGVYNLQYESDAIVTLTHSTISNNTAEENIGGIYNYDGTVTLTSSLISGNIALGLVNELANDNMGSINANSYNVFGHNAETNTDAFLNFTPSGNDVNATSDGTNTPLASILDTTLTNNGGPTQTHALPSGSPAIDLDTTCSAGLSEDQRGEVRPSGAGCDAGAFEFESTLPHDNNTGFLPAVYLLLL</sequence>
<evidence type="ECO:0000256" key="5">
    <source>
        <dbReference type="ARBA" id="ARBA00022729"/>
    </source>
</evidence>
<evidence type="ECO:0000313" key="9">
    <source>
        <dbReference type="EMBL" id="XCN74700.1"/>
    </source>
</evidence>
<dbReference type="NCBIfam" id="TIGR01376">
    <property type="entry name" value="POMP_repeat"/>
    <property type="match status" value="1"/>
</dbReference>
<evidence type="ECO:0000256" key="8">
    <source>
        <dbReference type="SAM" id="SignalP"/>
    </source>
</evidence>
<keyword evidence="5 8" id="KW-0732">Signal</keyword>
<dbReference type="InterPro" id="IPR003368">
    <property type="entry name" value="POMP_repeat"/>
</dbReference>
<evidence type="ECO:0000256" key="3">
    <source>
        <dbReference type="ARBA" id="ARBA00004613"/>
    </source>
</evidence>
<keyword evidence="6" id="KW-0472">Membrane</keyword>
<evidence type="ECO:0000256" key="4">
    <source>
        <dbReference type="ARBA" id="ARBA00022525"/>
    </source>
</evidence>
<dbReference type="SUPFAM" id="SSF51126">
    <property type="entry name" value="Pectin lyase-like"/>
    <property type="match status" value="1"/>
</dbReference>
<dbReference type="EMBL" id="CP159373">
    <property type="protein sequence ID" value="XCN74700.1"/>
    <property type="molecule type" value="Genomic_DNA"/>
</dbReference>
<name>A0AAU8LZW8_9BACT</name>
<accession>A0AAU8LZW8</accession>
<dbReference type="GO" id="GO:0005576">
    <property type="term" value="C:extracellular region"/>
    <property type="evidence" value="ECO:0007669"/>
    <property type="project" value="UniProtKB-SubCell"/>
</dbReference>
<keyword evidence="7" id="KW-0998">Cell outer membrane</keyword>
<dbReference type="KEGG" id="eaj:Q3M24_08155"/>
<reference evidence="9" key="2">
    <citation type="submission" date="2024-06" db="EMBL/GenBank/DDBJ databases">
        <authorList>
            <person name="Plum-Jensen L.E."/>
            <person name="Schramm A."/>
            <person name="Marshall I.P.G."/>
        </authorList>
    </citation>
    <scope>NUCLEOTIDE SEQUENCE</scope>
    <source>
        <strain evidence="9">Rat1</strain>
    </source>
</reference>
<dbReference type="InterPro" id="IPR011050">
    <property type="entry name" value="Pectin_lyase_fold/virulence"/>
</dbReference>
<protein>
    <submittedName>
        <fullName evidence="9">Choice-of-anchor Q domain-containing protein</fullName>
    </submittedName>
</protein>